<dbReference type="EMBL" id="VSSQ01059946">
    <property type="protein sequence ID" value="MPN13448.1"/>
    <property type="molecule type" value="Genomic_DNA"/>
</dbReference>
<gene>
    <name evidence="1" type="ORF">SDC9_160769</name>
</gene>
<protein>
    <submittedName>
        <fullName evidence="1">Uncharacterized protein</fullName>
    </submittedName>
</protein>
<name>A0A645FGD5_9ZZZZ</name>
<dbReference type="AlphaFoldDB" id="A0A645FGD5"/>
<comment type="caution">
    <text evidence="1">The sequence shown here is derived from an EMBL/GenBank/DDBJ whole genome shotgun (WGS) entry which is preliminary data.</text>
</comment>
<evidence type="ECO:0000313" key="1">
    <source>
        <dbReference type="EMBL" id="MPN13448.1"/>
    </source>
</evidence>
<accession>A0A645FGD5</accession>
<sequence length="217" mass="23671">MDGVGKQLLAYAAFPGDKHREVVARVKPGPLLNGNARLRLGENMIEGILGFVHIGHAAGFIDLQGIKHVRLGGNLVEIAQIVREDDAQPPDDGPLVKQRNAVDNALPLVVKAVPLVQLGLARLHHDGQAHRGVNVGQMFAQHLLAGQAQIVQKALIHKDDPAVRPDKVDGDGNLIEEQRRDGNEHIQHLLDFVPGRRLCGDITIWCHVLALLLFKQS</sequence>
<reference evidence="1" key="1">
    <citation type="submission" date="2019-08" db="EMBL/GenBank/DDBJ databases">
        <authorList>
            <person name="Kucharzyk K."/>
            <person name="Murdoch R.W."/>
            <person name="Higgins S."/>
            <person name="Loffler F."/>
        </authorList>
    </citation>
    <scope>NUCLEOTIDE SEQUENCE</scope>
</reference>
<proteinExistence type="predicted"/>
<organism evidence="1">
    <name type="scientific">bioreactor metagenome</name>
    <dbReference type="NCBI Taxonomy" id="1076179"/>
    <lineage>
        <taxon>unclassified sequences</taxon>
        <taxon>metagenomes</taxon>
        <taxon>ecological metagenomes</taxon>
    </lineage>
</organism>